<dbReference type="PATRIC" id="fig|940295.4.peg.1111"/>
<dbReference type="Proteomes" id="UP000060778">
    <property type="component" value="Chromosome"/>
</dbReference>
<dbReference type="GeneID" id="30680537"/>
<protein>
    <submittedName>
        <fullName evidence="1">Uncharacterized protein</fullName>
    </submittedName>
</protein>
<dbReference type="STRING" id="940295.EYM_05775"/>
<proteinExistence type="predicted"/>
<name>A0A0U3E3X7_9CREN</name>
<dbReference type="EMBL" id="CP006867">
    <property type="protein sequence ID" value="ALU12619.1"/>
    <property type="molecule type" value="Genomic_DNA"/>
</dbReference>
<keyword evidence="2" id="KW-1185">Reference proteome</keyword>
<evidence type="ECO:0000313" key="1">
    <source>
        <dbReference type="EMBL" id="ALU12619.1"/>
    </source>
</evidence>
<gene>
    <name evidence="1" type="ORF">EYM_05775</name>
</gene>
<evidence type="ECO:0000313" key="2">
    <source>
        <dbReference type="Proteomes" id="UP000060778"/>
    </source>
</evidence>
<organism evidence="1 2">
    <name type="scientific">Ignicoccus islandicus DSM 13165</name>
    <dbReference type="NCBI Taxonomy" id="940295"/>
    <lineage>
        <taxon>Archaea</taxon>
        <taxon>Thermoproteota</taxon>
        <taxon>Thermoprotei</taxon>
        <taxon>Desulfurococcales</taxon>
        <taxon>Desulfurococcaceae</taxon>
        <taxon>Ignicoccus</taxon>
    </lineage>
</organism>
<accession>A0A0U3E3X7</accession>
<sequence length="446" mass="50793">MLGSLPALEASRSKEFISQWILLNQVPIRNIPLIVHSRPGFSMNKLIEWAFHETIEGVKKWYEAGGGIATSYDKLLNHLETVEGRSLHKLVKYDKVTKLTNELRRVDEPLLLTVTPSFLAKEDLWKIVETMEESVFPLLHVYNFLDLSDPRLIELYELILQGDVSVNVPVIFSQQLVPGISKRFMTLGMIGGAVIQSLLPKVNEWEEYLKFKYEGKYDKSTVEFLKLFSPSYNIGEPFKYVLVNLNKENFGIEDPFIAEELQVHEREGKLIEAAPSLGFGNEVIPLPDVWERVVTLPWQLSGLAEEVALHLLGSYPLVRTLARTRKRAAYISSILKGLYERSFNAQLQTIRGMISFIKRDLLNAIEDTVIASALIIRAMDVLYDYAEKYEGIENCGEPCEAIKAYCELYEQFRDAEGLEPVIEELEEVIVELTGMGVEKACERKAL</sequence>
<reference evidence="1 2" key="1">
    <citation type="submission" date="2013-11" db="EMBL/GenBank/DDBJ databases">
        <title>Comparative genomics of Ignicoccus.</title>
        <authorList>
            <person name="Podar M."/>
        </authorList>
    </citation>
    <scope>NUCLEOTIDE SEQUENCE [LARGE SCALE GENOMIC DNA]</scope>
    <source>
        <strain evidence="1 2">DSM 13165</strain>
    </source>
</reference>
<dbReference type="RefSeq" id="WP_075050061.1">
    <property type="nucleotide sequence ID" value="NZ_CP006867.1"/>
</dbReference>
<dbReference type="KEGG" id="iis:EYM_05775"/>
<dbReference type="AlphaFoldDB" id="A0A0U3E3X7"/>